<keyword evidence="2" id="KW-1185">Reference proteome</keyword>
<protein>
    <recommendedName>
        <fullName evidence="3">Acetyltransferase (GNAT) family protein</fullName>
    </recommendedName>
</protein>
<dbReference type="Proteomes" id="UP001596392">
    <property type="component" value="Unassembled WGS sequence"/>
</dbReference>
<reference evidence="2" key="1">
    <citation type="journal article" date="2019" name="Int. J. Syst. Evol. Microbiol.">
        <title>The Global Catalogue of Microorganisms (GCM) 10K type strain sequencing project: providing services to taxonomists for standard genome sequencing and annotation.</title>
        <authorList>
            <consortium name="The Broad Institute Genomics Platform"/>
            <consortium name="The Broad Institute Genome Sequencing Center for Infectious Disease"/>
            <person name="Wu L."/>
            <person name="Ma J."/>
        </authorList>
    </citation>
    <scope>NUCLEOTIDE SEQUENCE [LARGE SCALE GENOMIC DNA]</scope>
    <source>
        <strain evidence="2">CGMCC 1.9106</strain>
    </source>
</reference>
<accession>A0ABW2GTB2</accession>
<sequence length="67" mass="7503">MEIRDCTAEVALIGLGVADDNPRAAALYLRLGYAVTDCRYVDRWHYLDAAGVRHDQADPCVWLVKPL</sequence>
<evidence type="ECO:0008006" key="3">
    <source>
        <dbReference type="Google" id="ProtNLM"/>
    </source>
</evidence>
<proteinExistence type="predicted"/>
<dbReference type="InterPro" id="IPR016181">
    <property type="entry name" value="Acyl_CoA_acyltransferase"/>
</dbReference>
<gene>
    <name evidence="1" type="ORF">ACFQO7_12050</name>
</gene>
<dbReference type="SUPFAM" id="SSF55729">
    <property type="entry name" value="Acyl-CoA N-acyltransferases (Nat)"/>
    <property type="match status" value="1"/>
</dbReference>
<comment type="caution">
    <text evidence="1">The sequence shown here is derived from an EMBL/GenBank/DDBJ whole genome shotgun (WGS) entry which is preliminary data.</text>
</comment>
<dbReference type="EMBL" id="JBHTAC010000009">
    <property type="protein sequence ID" value="MFC7243209.1"/>
    <property type="molecule type" value="Genomic_DNA"/>
</dbReference>
<evidence type="ECO:0000313" key="1">
    <source>
        <dbReference type="EMBL" id="MFC7243209.1"/>
    </source>
</evidence>
<name>A0ABW2GTB2_9ACTN</name>
<organism evidence="1 2">
    <name type="scientific">Catellatospora aurea</name>
    <dbReference type="NCBI Taxonomy" id="1337874"/>
    <lineage>
        <taxon>Bacteria</taxon>
        <taxon>Bacillati</taxon>
        <taxon>Actinomycetota</taxon>
        <taxon>Actinomycetes</taxon>
        <taxon>Micromonosporales</taxon>
        <taxon>Micromonosporaceae</taxon>
        <taxon>Catellatospora</taxon>
    </lineage>
</organism>
<dbReference type="RefSeq" id="WP_376806444.1">
    <property type="nucleotide sequence ID" value="NZ_JBHTAC010000009.1"/>
</dbReference>
<evidence type="ECO:0000313" key="2">
    <source>
        <dbReference type="Proteomes" id="UP001596392"/>
    </source>
</evidence>